<organism evidence="1">
    <name type="scientific">freshwater metagenome</name>
    <dbReference type="NCBI Taxonomy" id="449393"/>
    <lineage>
        <taxon>unclassified sequences</taxon>
        <taxon>metagenomes</taxon>
        <taxon>ecological metagenomes</taxon>
    </lineage>
</organism>
<dbReference type="EMBL" id="CAFAAO010000034">
    <property type="protein sequence ID" value="CAB4815412.1"/>
    <property type="molecule type" value="Genomic_DNA"/>
</dbReference>
<proteinExistence type="predicted"/>
<sequence>MVNGSINIELKLKAVNEMAPITLRLTDLICDPETVSAIYIAWEAMLYRVGAIINRYSVDLSNESYEWLKARKLMMEGDSIAIPAYLALYIQFSNDFINYQQIVATGSIRKTSNGYSADKVSGIKDKFVDINHIPIQIKTAIIVPELNAHELDITHCMHDIWTVGPFLKLHQIHKAD</sequence>
<accession>A0A6J6Z0Z0</accession>
<name>A0A6J6Z0Z0_9ZZZZ</name>
<reference evidence="1" key="1">
    <citation type="submission" date="2020-05" db="EMBL/GenBank/DDBJ databases">
        <authorList>
            <person name="Chiriac C."/>
            <person name="Salcher M."/>
            <person name="Ghai R."/>
            <person name="Kavagutti S V."/>
        </authorList>
    </citation>
    <scope>NUCLEOTIDE SEQUENCE</scope>
</reference>
<gene>
    <name evidence="1" type="ORF">UFOPK3037_01634</name>
</gene>
<evidence type="ECO:0000313" key="1">
    <source>
        <dbReference type="EMBL" id="CAB4815412.1"/>
    </source>
</evidence>
<protein>
    <submittedName>
        <fullName evidence="1">Unannotated protein</fullName>
    </submittedName>
</protein>
<dbReference type="AlphaFoldDB" id="A0A6J6Z0Z0"/>